<feature type="coiled-coil region" evidence="2">
    <location>
        <begin position="350"/>
        <end position="420"/>
    </location>
</feature>
<feature type="coiled-coil region" evidence="2">
    <location>
        <begin position="200"/>
        <end position="248"/>
    </location>
</feature>
<evidence type="ECO:0000313" key="6">
    <source>
        <dbReference type="Proteomes" id="UP000007800"/>
    </source>
</evidence>
<evidence type="ECO:0000256" key="2">
    <source>
        <dbReference type="SAM" id="Coils"/>
    </source>
</evidence>
<dbReference type="InParanoid" id="C5LYR1"/>
<protein>
    <submittedName>
        <fullName evidence="5">Paramyosin, putative</fullName>
    </submittedName>
</protein>
<dbReference type="OMA" id="CYKDTIC"/>
<keyword evidence="1 2" id="KW-0175">Coiled coil</keyword>
<name>C5LYR1_PERM5</name>
<dbReference type="InterPro" id="IPR049258">
    <property type="entry name" value="ODAD1_CC"/>
</dbReference>
<accession>C5LYR1</accession>
<dbReference type="OrthoDB" id="6766775at2759"/>
<evidence type="ECO:0000259" key="4">
    <source>
        <dbReference type="Pfam" id="PF21773"/>
    </source>
</evidence>
<sequence length="572" mass="64552">MVNPTRGFGAAASAAPPPTDAERKSIEAEIQQLQRNFRVLENDKRNYSEVSQGVIRKQRATIMKLSRENKKMKQELNDTRAFTSSKSEHKLGTERLHRIEEEKDRVDARLRDEAARGKVIDDRIGVLEDKIRSLREELARRGGINAAKETDEAIEKQVKVLDNRLEKNLQKFNEVIAVNTRLRDRIDTLRRERVVFDSIYRKLEIELQEKKKEMANIIEQANAAYEARDQAQAQMTALKQQADREHHEFEKEWKELGRLIENDKKMKDFIRQKERSRIEDSGKSGNSDVLALDNLNDEMGTSILIIDCQIEVYDEAFSKIQSATGITDINELVQNFITAEDQNFSLLNYANQLSEDIKKLEASITDLTREFDSLKVDESPPGKLSTGKRPTTDAVSPEFLSQLERKWNKADRKAESYELRYQQALNTLTGVRAGIQSIFNFLGCDPPPLAVLDDFEDETGSHGLNEAVVSESAMLSYLGVIEKAVNEILRVYAASQVAVVSEETGEADYAIGDKYLMPKAVVAVAPASSSSKPNDAGTSSGRNETIPSYCDQMYVSSIHDDQVAFDHRGLLG</sequence>
<reference evidence="5 6" key="1">
    <citation type="submission" date="2008-07" db="EMBL/GenBank/DDBJ databases">
        <authorList>
            <person name="El-Sayed N."/>
            <person name="Caler E."/>
            <person name="Inman J."/>
            <person name="Amedeo P."/>
            <person name="Hass B."/>
            <person name="Wortman J."/>
        </authorList>
    </citation>
    <scope>NUCLEOTIDE SEQUENCE [LARGE SCALE GENOMIC DNA]</scope>
    <source>
        <strain evidence="6">ATCC 50983 / TXsc</strain>
    </source>
</reference>
<feature type="coiled-coil region" evidence="2">
    <location>
        <begin position="23"/>
        <end position="116"/>
    </location>
</feature>
<evidence type="ECO:0000313" key="5">
    <source>
        <dbReference type="EMBL" id="EEQ98085.1"/>
    </source>
</evidence>
<dbReference type="GeneID" id="9040522"/>
<dbReference type="RefSeq" id="XP_002765368.1">
    <property type="nucleotide sequence ID" value="XM_002765322.1"/>
</dbReference>
<gene>
    <name evidence="5" type="ORF">Pmar_PMAR002367</name>
</gene>
<feature type="region of interest" description="Disordered" evidence="3">
    <location>
        <begin position="1"/>
        <end position="23"/>
    </location>
</feature>
<dbReference type="PANTHER" id="PTHR21694">
    <property type="entry name" value="COILED-COIL DOMAIN-CONTAINING PROTEIN 63"/>
    <property type="match status" value="1"/>
</dbReference>
<dbReference type="Proteomes" id="UP000007800">
    <property type="component" value="Unassembled WGS sequence"/>
</dbReference>
<organism evidence="6">
    <name type="scientific">Perkinsus marinus (strain ATCC 50983 / TXsc)</name>
    <dbReference type="NCBI Taxonomy" id="423536"/>
    <lineage>
        <taxon>Eukaryota</taxon>
        <taxon>Sar</taxon>
        <taxon>Alveolata</taxon>
        <taxon>Perkinsozoa</taxon>
        <taxon>Perkinsea</taxon>
        <taxon>Perkinsida</taxon>
        <taxon>Perkinsidae</taxon>
        <taxon>Perkinsus</taxon>
    </lineage>
</organism>
<evidence type="ECO:0000256" key="1">
    <source>
        <dbReference type="ARBA" id="ARBA00023054"/>
    </source>
</evidence>
<proteinExistence type="predicted"/>
<dbReference type="PANTHER" id="PTHR21694:SF18">
    <property type="entry name" value="COILED-COIL DOMAIN-CONTAINING PROTEIN 63"/>
    <property type="match status" value="1"/>
</dbReference>
<dbReference type="Pfam" id="PF21773">
    <property type="entry name" value="ODAD1_CC"/>
    <property type="match status" value="1"/>
</dbReference>
<evidence type="ECO:0000256" key="3">
    <source>
        <dbReference type="SAM" id="MobiDB-lite"/>
    </source>
</evidence>
<dbReference type="InterPro" id="IPR051876">
    <property type="entry name" value="ODA-DC/CCD"/>
</dbReference>
<feature type="domain" description="ODAD1 central coiled coil region" evidence="4">
    <location>
        <begin position="155"/>
        <end position="448"/>
    </location>
</feature>
<keyword evidence="6" id="KW-1185">Reference proteome</keyword>
<dbReference type="EMBL" id="GG686832">
    <property type="protein sequence ID" value="EEQ98085.1"/>
    <property type="molecule type" value="Genomic_DNA"/>
</dbReference>
<dbReference type="AlphaFoldDB" id="C5LYR1"/>